<keyword evidence="5" id="KW-1185">Reference proteome</keyword>
<dbReference type="OrthoDB" id="185373at2759"/>
<dbReference type="EMBL" id="CAJNNV010026043">
    <property type="protein sequence ID" value="CAE8617039.1"/>
    <property type="molecule type" value="Genomic_DNA"/>
</dbReference>
<dbReference type="PROSITE" id="PS51375">
    <property type="entry name" value="PPR"/>
    <property type="match status" value="2"/>
</dbReference>
<dbReference type="InterPro" id="IPR011990">
    <property type="entry name" value="TPR-like_helical_dom_sf"/>
</dbReference>
<evidence type="ECO:0000256" key="1">
    <source>
        <dbReference type="ARBA" id="ARBA00022737"/>
    </source>
</evidence>
<sequence>MAMSLSQRFTEVAIPAPCSCLSCSCRGRGVSWMSASYSPPVFVRPPGTARKASYKDQTRAGGSAIVHPPLEGFSSAAHFVEWLRNLQGRKTLLGEEIFMSGVSACGKGPEWQRALNLLDAMQQSNLEPRAAAHTVAIIAVGSQSVGKSPSPSPSPSWGVALLLLDRMLLCRIRPYDGTGSGLITAFSSSANWQLAVHQLTEMRVTGLLRLMRSHAAAAAATEAALGDWAQVLTYLSKATELAPQDAFSDARAFAAQALPTTSRSGSRTDRSASRRFVALPGTVALESTAICAVARASNWELALFLLWQAQVSEVKLGTATYNAAMQALRQAERWEFLLDLLDEMWQLDVKPDVHSYSAAADACNQAGQWRWVVQLYEESQLYGFTPPESLLAAAAVALRMCGLDARAEQLSLQREASRKNPSPAALSIPLIGQKSGGPQN</sequence>
<evidence type="ECO:0000313" key="4">
    <source>
        <dbReference type="EMBL" id="CAE8617039.1"/>
    </source>
</evidence>
<dbReference type="Gene3D" id="1.25.40.10">
    <property type="entry name" value="Tetratricopeptide repeat domain"/>
    <property type="match status" value="2"/>
</dbReference>
<name>A0A813G2X4_POLGL</name>
<feature type="repeat" description="PPR" evidence="2">
    <location>
        <begin position="352"/>
        <end position="386"/>
    </location>
</feature>
<proteinExistence type="predicted"/>
<comment type="caution">
    <text evidence="4">The sequence shown here is derived from an EMBL/GenBank/DDBJ whole genome shotgun (WGS) entry which is preliminary data.</text>
</comment>
<evidence type="ECO:0000256" key="3">
    <source>
        <dbReference type="SAM" id="MobiDB-lite"/>
    </source>
</evidence>
<dbReference type="PANTHER" id="PTHR47936:SF1">
    <property type="entry name" value="PENTATRICOPEPTIDE REPEAT-CONTAINING PROTEIN GUN1, CHLOROPLASTIC"/>
    <property type="match status" value="1"/>
</dbReference>
<dbReference type="NCBIfam" id="TIGR00756">
    <property type="entry name" value="PPR"/>
    <property type="match status" value="1"/>
</dbReference>
<dbReference type="AlphaFoldDB" id="A0A813G2X4"/>
<protein>
    <recommendedName>
        <fullName evidence="6">Pentatricopeptide repeat-containing protein</fullName>
    </recommendedName>
</protein>
<dbReference type="Proteomes" id="UP000654075">
    <property type="component" value="Unassembled WGS sequence"/>
</dbReference>
<dbReference type="Pfam" id="PF01535">
    <property type="entry name" value="PPR"/>
    <property type="match status" value="1"/>
</dbReference>
<gene>
    <name evidence="4" type="ORF">PGLA1383_LOCUS34705</name>
</gene>
<feature type="region of interest" description="Disordered" evidence="3">
    <location>
        <begin position="414"/>
        <end position="440"/>
    </location>
</feature>
<accession>A0A813G2X4</accession>
<dbReference type="PANTHER" id="PTHR47936">
    <property type="entry name" value="PPR_LONG DOMAIN-CONTAINING PROTEIN"/>
    <property type="match status" value="1"/>
</dbReference>
<feature type="repeat" description="PPR" evidence="2">
    <location>
        <begin position="317"/>
        <end position="351"/>
    </location>
</feature>
<keyword evidence="1" id="KW-0677">Repeat</keyword>
<dbReference type="InterPro" id="IPR002885">
    <property type="entry name" value="PPR_rpt"/>
</dbReference>
<organism evidence="4 5">
    <name type="scientific">Polarella glacialis</name>
    <name type="common">Dinoflagellate</name>
    <dbReference type="NCBI Taxonomy" id="89957"/>
    <lineage>
        <taxon>Eukaryota</taxon>
        <taxon>Sar</taxon>
        <taxon>Alveolata</taxon>
        <taxon>Dinophyceae</taxon>
        <taxon>Suessiales</taxon>
        <taxon>Suessiaceae</taxon>
        <taxon>Polarella</taxon>
    </lineage>
</organism>
<evidence type="ECO:0000256" key="2">
    <source>
        <dbReference type="PROSITE-ProRule" id="PRU00708"/>
    </source>
</evidence>
<reference evidence="4" key="1">
    <citation type="submission" date="2021-02" db="EMBL/GenBank/DDBJ databases">
        <authorList>
            <person name="Dougan E. K."/>
            <person name="Rhodes N."/>
            <person name="Thang M."/>
            <person name="Chan C."/>
        </authorList>
    </citation>
    <scope>NUCLEOTIDE SEQUENCE</scope>
</reference>
<evidence type="ECO:0000313" key="5">
    <source>
        <dbReference type="Proteomes" id="UP000654075"/>
    </source>
</evidence>
<evidence type="ECO:0008006" key="6">
    <source>
        <dbReference type="Google" id="ProtNLM"/>
    </source>
</evidence>